<gene>
    <name evidence="2" type="primary">WBGene00277798</name>
</gene>
<reference evidence="3" key="1">
    <citation type="journal article" date="2008" name="Nat. Genet.">
        <title>The Pristionchus pacificus genome provides a unique perspective on nematode lifestyle and parasitism.</title>
        <authorList>
            <person name="Dieterich C."/>
            <person name="Clifton S.W."/>
            <person name="Schuster L.N."/>
            <person name="Chinwalla A."/>
            <person name="Delehaunty K."/>
            <person name="Dinkelacker I."/>
            <person name="Fulton L."/>
            <person name="Fulton R."/>
            <person name="Godfrey J."/>
            <person name="Minx P."/>
            <person name="Mitreva M."/>
            <person name="Roeseler W."/>
            <person name="Tian H."/>
            <person name="Witte H."/>
            <person name="Yang S.P."/>
            <person name="Wilson R.K."/>
            <person name="Sommer R.J."/>
        </authorList>
    </citation>
    <scope>NUCLEOTIDE SEQUENCE [LARGE SCALE GENOMIC DNA]</scope>
    <source>
        <strain evidence="3">PS312</strain>
    </source>
</reference>
<organism evidence="2 3">
    <name type="scientific">Pristionchus pacificus</name>
    <name type="common">Parasitic nematode worm</name>
    <dbReference type="NCBI Taxonomy" id="54126"/>
    <lineage>
        <taxon>Eukaryota</taxon>
        <taxon>Metazoa</taxon>
        <taxon>Ecdysozoa</taxon>
        <taxon>Nematoda</taxon>
        <taxon>Chromadorea</taxon>
        <taxon>Rhabditida</taxon>
        <taxon>Rhabditina</taxon>
        <taxon>Diplogasteromorpha</taxon>
        <taxon>Diplogasteroidea</taxon>
        <taxon>Neodiplogasteridae</taxon>
        <taxon>Pristionchus</taxon>
    </lineage>
</organism>
<sequence length="98" mass="11933">MKGRAIQRTKKKTMRLSATCEPAKNRREKRRKEDDERIKRSNDDDNDDAGDDRIPLLQLKREDDMEPSEGRLELGLEWELDVDRLIRWVDEKRRERRR</sequence>
<dbReference type="EnsemblMetazoa" id="PPA39429.1">
    <property type="protein sequence ID" value="PPA39429.1"/>
    <property type="gene ID" value="WBGene00277798"/>
</dbReference>
<feature type="compositionally biased region" description="Basic and acidic residues" evidence="1">
    <location>
        <begin position="31"/>
        <end position="43"/>
    </location>
</feature>
<keyword evidence="3" id="KW-1185">Reference proteome</keyword>
<protein>
    <submittedName>
        <fullName evidence="2">Uncharacterized protein</fullName>
    </submittedName>
</protein>
<dbReference type="Proteomes" id="UP000005239">
    <property type="component" value="Unassembled WGS sequence"/>
</dbReference>
<feature type="compositionally biased region" description="Basic and acidic residues" evidence="1">
    <location>
        <begin position="51"/>
        <end position="69"/>
    </location>
</feature>
<evidence type="ECO:0000313" key="2">
    <source>
        <dbReference type="EnsemblMetazoa" id="PPA39429.1"/>
    </source>
</evidence>
<reference evidence="2" key="2">
    <citation type="submission" date="2022-06" db="UniProtKB">
        <authorList>
            <consortium name="EnsemblMetazoa"/>
        </authorList>
    </citation>
    <scope>IDENTIFICATION</scope>
    <source>
        <strain evidence="2">PS312</strain>
    </source>
</reference>
<accession>A0A8R1UXK0</accession>
<evidence type="ECO:0000313" key="3">
    <source>
        <dbReference type="Proteomes" id="UP000005239"/>
    </source>
</evidence>
<feature type="compositionally biased region" description="Basic residues" evidence="1">
    <location>
        <begin position="1"/>
        <end position="14"/>
    </location>
</feature>
<accession>A0A2A6D1A8</accession>
<dbReference type="AlphaFoldDB" id="A0A2A6D1A8"/>
<evidence type="ECO:0000256" key="1">
    <source>
        <dbReference type="SAM" id="MobiDB-lite"/>
    </source>
</evidence>
<proteinExistence type="predicted"/>
<name>A0A2A6D1A8_PRIPA</name>
<feature type="region of interest" description="Disordered" evidence="1">
    <location>
        <begin position="1"/>
        <end position="69"/>
    </location>
</feature>